<proteinExistence type="predicted"/>
<protein>
    <submittedName>
        <fullName evidence="3">(rape) hypothetical protein</fullName>
    </submittedName>
</protein>
<dbReference type="InterPro" id="IPR000477">
    <property type="entry name" value="RT_dom"/>
</dbReference>
<dbReference type="Pfam" id="PF00078">
    <property type="entry name" value="RVT_1"/>
    <property type="match status" value="1"/>
</dbReference>
<reference evidence="3" key="1">
    <citation type="submission" date="2021-01" db="EMBL/GenBank/DDBJ databases">
        <authorList>
            <consortium name="Genoscope - CEA"/>
            <person name="William W."/>
        </authorList>
    </citation>
    <scope>NUCLEOTIDE SEQUENCE</scope>
</reference>
<feature type="signal peptide" evidence="1">
    <location>
        <begin position="1"/>
        <end position="18"/>
    </location>
</feature>
<feature type="chain" id="PRO_5033007021" evidence="1">
    <location>
        <begin position="19"/>
        <end position="115"/>
    </location>
</feature>
<accession>A0A816JB27</accession>
<name>A0A816JB27_BRANA</name>
<keyword evidence="1" id="KW-0732">Signal</keyword>
<organism evidence="3">
    <name type="scientific">Brassica napus</name>
    <name type="common">Rape</name>
    <dbReference type="NCBI Taxonomy" id="3708"/>
    <lineage>
        <taxon>Eukaryota</taxon>
        <taxon>Viridiplantae</taxon>
        <taxon>Streptophyta</taxon>
        <taxon>Embryophyta</taxon>
        <taxon>Tracheophyta</taxon>
        <taxon>Spermatophyta</taxon>
        <taxon>Magnoliopsida</taxon>
        <taxon>eudicotyledons</taxon>
        <taxon>Gunneridae</taxon>
        <taxon>Pentapetalae</taxon>
        <taxon>rosids</taxon>
        <taxon>malvids</taxon>
        <taxon>Brassicales</taxon>
        <taxon>Brassicaceae</taxon>
        <taxon>Brassiceae</taxon>
        <taxon>Brassica</taxon>
    </lineage>
</organism>
<sequence length="115" mass="13173">MGLPAQFILWIRVCISTADFSMSINYSLEGFFASARGIRQDCSLSPYLYVILNNVMSKMLNRAAEAHQFDYHLRCREVKLTHFSFAEDILVFNDGTSRSLRGVSKDMDQFASLYL</sequence>
<evidence type="ECO:0000313" key="3">
    <source>
        <dbReference type="EMBL" id="CAF1752133.1"/>
    </source>
</evidence>
<dbReference type="AlphaFoldDB" id="A0A816JB27"/>
<feature type="domain" description="Reverse transcriptase" evidence="2">
    <location>
        <begin position="3"/>
        <end position="111"/>
    </location>
</feature>
<evidence type="ECO:0000256" key="1">
    <source>
        <dbReference type="SAM" id="SignalP"/>
    </source>
</evidence>
<gene>
    <name evidence="3" type="ORF">DARMORV10_C09P40030.1</name>
</gene>
<evidence type="ECO:0000259" key="2">
    <source>
        <dbReference type="Pfam" id="PF00078"/>
    </source>
</evidence>
<dbReference type="EMBL" id="HG994373">
    <property type="protein sequence ID" value="CAF1752133.1"/>
    <property type="molecule type" value="Genomic_DNA"/>
</dbReference>
<dbReference type="Proteomes" id="UP001295469">
    <property type="component" value="Chromosome C09"/>
</dbReference>